<organism evidence="2 3">
    <name type="scientific">Setaria viridis</name>
    <name type="common">Green bristlegrass</name>
    <name type="synonym">Setaria italica subsp. viridis</name>
    <dbReference type="NCBI Taxonomy" id="4556"/>
    <lineage>
        <taxon>Eukaryota</taxon>
        <taxon>Viridiplantae</taxon>
        <taxon>Streptophyta</taxon>
        <taxon>Embryophyta</taxon>
        <taxon>Tracheophyta</taxon>
        <taxon>Spermatophyta</taxon>
        <taxon>Magnoliopsida</taxon>
        <taxon>Liliopsida</taxon>
        <taxon>Poales</taxon>
        <taxon>Poaceae</taxon>
        <taxon>PACMAD clade</taxon>
        <taxon>Panicoideae</taxon>
        <taxon>Panicodae</taxon>
        <taxon>Paniceae</taxon>
        <taxon>Cenchrinae</taxon>
        <taxon>Setaria</taxon>
    </lineage>
</organism>
<evidence type="ECO:0000313" key="2">
    <source>
        <dbReference type="EMBL" id="TKW37259.1"/>
    </source>
</evidence>
<evidence type="ECO:0000313" key="3">
    <source>
        <dbReference type="Proteomes" id="UP000298652"/>
    </source>
</evidence>
<sequence>MEMEQGEAARQQLRGGVARGSASRGSVVAAHGGGGCAAGRHTGTHVQGRRVRVRLGGVEAVTGAAHFAAPDQWYRRDGFGGGCDPDSRFGALEATSSECACAESRKWQLWSQ</sequence>
<feature type="compositionally biased region" description="Low complexity" evidence="1">
    <location>
        <begin position="15"/>
        <end position="30"/>
    </location>
</feature>
<feature type="region of interest" description="Disordered" evidence="1">
    <location>
        <begin position="1"/>
        <end position="49"/>
    </location>
</feature>
<proteinExistence type="predicted"/>
<dbReference type="Proteomes" id="UP000298652">
    <property type="component" value="Chromosome 1"/>
</dbReference>
<gene>
    <name evidence="2" type="ORF">SEVIR_1G036169v2</name>
</gene>
<protein>
    <submittedName>
        <fullName evidence="2">Uncharacterized protein</fullName>
    </submittedName>
</protein>
<evidence type="ECO:0000256" key="1">
    <source>
        <dbReference type="SAM" id="MobiDB-lite"/>
    </source>
</evidence>
<name>A0A4U6W8S9_SETVI</name>
<keyword evidence="3" id="KW-1185">Reference proteome</keyword>
<dbReference type="AlphaFoldDB" id="A0A4U6W8S9"/>
<accession>A0A4U6W8S9</accession>
<dbReference type="Gramene" id="TKW37259">
    <property type="protein sequence ID" value="TKW37259"/>
    <property type="gene ID" value="SEVIR_1G036169v2"/>
</dbReference>
<reference evidence="2" key="1">
    <citation type="submission" date="2019-03" db="EMBL/GenBank/DDBJ databases">
        <title>WGS assembly of Setaria viridis.</title>
        <authorList>
            <person name="Huang P."/>
            <person name="Jenkins J."/>
            <person name="Grimwood J."/>
            <person name="Barry K."/>
            <person name="Healey A."/>
            <person name="Mamidi S."/>
            <person name="Sreedasyam A."/>
            <person name="Shu S."/>
            <person name="Feldman M."/>
            <person name="Wu J."/>
            <person name="Yu Y."/>
            <person name="Chen C."/>
            <person name="Johnson J."/>
            <person name="Rokhsar D."/>
            <person name="Baxter I."/>
            <person name="Schmutz J."/>
            <person name="Brutnell T."/>
            <person name="Kellogg E."/>
        </authorList>
    </citation>
    <scope>NUCLEOTIDE SEQUENCE [LARGE SCALE GENOMIC DNA]</scope>
</reference>
<dbReference type="EMBL" id="CM016552">
    <property type="protein sequence ID" value="TKW37259.1"/>
    <property type="molecule type" value="Genomic_DNA"/>
</dbReference>